<comment type="caution">
    <text evidence="1">The sequence shown here is derived from an EMBL/GenBank/DDBJ whole genome shotgun (WGS) entry which is preliminary data.</text>
</comment>
<gene>
    <name evidence="1" type="ORF">HNQ75_000783</name>
</gene>
<protein>
    <submittedName>
        <fullName evidence="1">Uncharacterized protein</fullName>
    </submittedName>
</protein>
<keyword evidence="2" id="KW-1185">Reference proteome</keyword>
<accession>A0A7W9YUV6</accession>
<evidence type="ECO:0000313" key="2">
    <source>
        <dbReference type="Proteomes" id="UP000535501"/>
    </source>
</evidence>
<sequence length="86" mass="9498">MLQQNGTPSPVPLAPDDLELLQRFLEAWCQENGVDSSADSAADIAAALIDWYLFKVDDRSQLKLALDESLTATPRLQRLVGKLDEV</sequence>
<reference evidence="1 2" key="1">
    <citation type="submission" date="2020-08" db="EMBL/GenBank/DDBJ databases">
        <title>Genomic Encyclopedia of Type Strains, Phase IV (KMG-IV): sequencing the most valuable type-strain genomes for metagenomic binning, comparative biology and taxonomic classification.</title>
        <authorList>
            <person name="Goeker M."/>
        </authorList>
    </citation>
    <scope>NUCLEOTIDE SEQUENCE [LARGE SCALE GENOMIC DNA]</scope>
    <source>
        <strain evidence="1 2">DSM 102134</strain>
    </source>
</reference>
<dbReference type="Proteomes" id="UP000535501">
    <property type="component" value="Unassembled WGS sequence"/>
</dbReference>
<proteinExistence type="predicted"/>
<evidence type="ECO:0000313" key="1">
    <source>
        <dbReference type="EMBL" id="MBB6178840.1"/>
    </source>
</evidence>
<dbReference type="AlphaFoldDB" id="A0A7W9YUV6"/>
<name>A0A7W9YUV6_9HYPH</name>
<dbReference type="EMBL" id="JACHEJ010000001">
    <property type="protein sequence ID" value="MBB6178840.1"/>
    <property type="molecule type" value="Genomic_DNA"/>
</dbReference>
<organism evidence="1 2">
    <name type="scientific">Pseudorhizobium flavum</name>
    <dbReference type="NCBI Taxonomy" id="1335061"/>
    <lineage>
        <taxon>Bacteria</taxon>
        <taxon>Pseudomonadati</taxon>
        <taxon>Pseudomonadota</taxon>
        <taxon>Alphaproteobacteria</taxon>
        <taxon>Hyphomicrobiales</taxon>
        <taxon>Rhizobiaceae</taxon>
        <taxon>Rhizobium/Agrobacterium group</taxon>
        <taxon>Pseudorhizobium</taxon>
    </lineage>
</organism>
<dbReference type="RefSeq" id="WP_077546443.1">
    <property type="nucleotide sequence ID" value="NZ_JACHEJ010000001.1"/>
</dbReference>